<dbReference type="EMBL" id="SDMP01000018">
    <property type="protein sequence ID" value="RYQ95541.1"/>
    <property type="molecule type" value="Genomic_DNA"/>
</dbReference>
<evidence type="ECO:0008006" key="3">
    <source>
        <dbReference type="Google" id="ProtNLM"/>
    </source>
</evidence>
<name>A0A444Y0T3_ARAHY</name>
<dbReference type="GO" id="GO:0008418">
    <property type="term" value="F:protein-N-terminal asparagine amidohydrolase activity"/>
    <property type="evidence" value="ECO:0007669"/>
    <property type="project" value="InterPro"/>
</dbReference>
<gene>
    <name evidence="1" type="ORF">Ahy_B08g090866</name>
</gene>
<evidence type="ECO:0000313" key="2">
    <source>
        <dbReference type="Proteomes" id="UP000289738"/>
    </source>
</evidence>
<dbReference type="GO" id="GO:0005634">
    <property type="term" value="C:nucleus"/>
    <property type="evidence" value="ECO:0007669"/>
    <property type="project" value="TreeGrafter"/>
</dbReference>
<keyword evidence="2" id="KW-1185">Reference proteome</keyword>
<dbReference type="PANTHER" id="PTHR12498:SF0">
    <property type="entry name" value="PROTEIN N-TERMINAL ASPARAGINE AMIDOHYDROLASE"/>
    <property type="match status" value="1"/>
</dbReference>
<sequence length="416" mass="46614">MLEKDSNLDYKLQATAATISLEYLRESEKTQIMIFVDGLPFSPRYSSTSQGKDILLVLLENPILVSASNSFKAIPERKFSVSEDSTLERSKWVYIFQREYATVDPAVVEFVGTDEATTCVGLVIRNRRNGMTSVAHMDSPKIVEMGLSQMLSQLVDGLDTEFDVHLIGGFEEVSLQHAKASTESEAQAEFGDHSFPLCTKIVQTLWAKEEKFHIRTICVLGHNTRRDSNGTAYPLFNGFVVETTSGNIIPASFHTSTRCPDEIVRRIRVSASYEDTSWNGKLIETYDTATDQFQIAPCRWTHRQYYAALSLLHYTDSEILSICSTSPTAEGPDFVDNLKRFYPSIHIITTTITIMPLFSLHHHQHTSLDHHHPTATTPFQPQSHKATTITTPLQPIATTFHHPAVIATSMRTPATS</sequence>
<dbReference type="Proteomes" id="UP000289738">
    <property type="component" value="Chromosome B08"/>
</dbReference>
<protein>
    <recommendedName>
        <fullName evidence="3">Protein N-terminal asparagine amidohydrolase</fullName>
    </recommendedName>
</protein>
<dbReference type="AlphaFoldDB" id="A0A444Y0T3"/>
<dbReference type="GO" id="GO:0006511">
    <property type="term" value="P:ubiquitin-dependent protein catabolic process"/>
    <property type="evidence" value="ECO:0007669"/>
    <property type="project" value="TreeGrafter"/>
</dbReference>
<dbReference type="STRING" id="3818.A0A444Y0T3"/>
<dbReference type="Pfam" id="PF14736">
    <property type="entry name" value="N_Asn_amidohyd"/>
    <property type="match status" value="1"/>
</dbReference>
<reference evidence="1 2" key="1">
    <citation type="submission" date="2019-01" db="EMBL/GenBank/DDBJ databases">
        <title>Sequencing of cultivated peanut Arachis hypogaea provides insights into genome evolution and oil improvement.</title>
        <authorList>
            <person name="Chen X."/>
        </authorList>
    </citation>
    <scope>NUCLEOTIDE SEQUENCE [LARGE SCALE GENOMIC DNA]</scope>
    <source>
        <strain evidence="2">cv. Fuhuasheng</strain>
        <tissue evidence="1">Leaves</tissue>
    </source>
</reference>
<dbReference type="InterPro" id="IPR026750">
    <property type="entry name" value="NTAN1"/>
</dbReference>
<proteinExistence type="predicted"/>
<dbReference type="PANTHER" id="PTHR12498">
    <property type="entry name" value="N-TERMINAL ASPARAGINE AMIDOHYDROLASE"/>
    <property type="match status" value="1"/>
</dbReference>
<evidence type="ECO:0000313" key="1">
    <source>
        <dbReference type="EMBL" id="RYQ95541.1"/>
    </source>
</evidence>
<accession>A0A444Y0T3</accession>
<organism evidence="1 2">
    <name type="scientific">Arachis hypogaea</name>
    <name type="common">Peanut</name>
    <dbReference type="NCBI Taxonomy" id="3818"/>
    <lineage>
        <taxon>Eukaryota</taxon>
        <taxon>Viridiplantae</taxon>
        <taxon>Streptophyta</taxon>
        <taxon>Embryophyta</taxon>
        <taxon>Tracheophyta</taxon>
        <taxon>Spermatophyta</taxon>
        <taxon>Magnoliopsida</taxon>
        <taxon>eudicotyledons</taxon>
        <taxon>Gunneridae</taxon>
        <taxon>Pentapetalae</taxon>
        <taxon>rosids</taxon>
        <taxon>fabids</taxon>
        <taxon>Fabales</taxon>
        <taxon>Fabaceae</taxon>
        <taxon>Papilionoideae</taxon>
        <taxon>50 kb inversion clade</taxon>
        <taxon>dalbergioids sensu lato</taxon>
        <taxon>Dalbergieae</taxon>
        <taxon>Pterocarpus clade</taxon>
        <taxon>Arachis</taxon>
    </lineage>
</organism>
<comment type="caution">
    <text evidence="1">The sequence shown here is derived from an EMBL/GenBank/DDBJ whole genome shotgun (WGS) entry which is preliminary data.</text>
</comment>